<sequence>MSRPNSTVLHHAIATGDLETLQSLLKQGVVDADTRLQVDEEILETASRKSYTSIRSYRQQSMANENIAEENESELTTIDDQEEENKSSETGNHDNTSSSTSSELETDEFKSSELRSENIESTEIDLEFKTASIEIDDEEKDSENEIEKIMEECQHEAEIENVVPEEETPIEDRYLKAQPIVGISTPQDEAEIIVQDDLVEDRLQPVLQRLREPDMESCQSGSSTPLLNNNRGSLADVIDLKLRDDNEGLFERAPSMRVNPMSEEGGAPKKLIPRLKRKISLKFNKKPKRDLLDEDDDDDLIYENLVKTKNVDDAQLDENFEGVAFFEAVRDGMDMIVQTLLETSDNYQLNMLDENGFTPAMNAAWHGQADCLQILIKHGANTDLRTATGCTAAHFAAGQGNAECLQLLIDDDKDQIDIKTKFGATPLILSAKGGHNECMEILLDAGADANVQYRGKQNAVLFAAGNGHYECLETLIEHEVNLNQTNSQKVTPLMRAVQQGHNTCVVLLTDKGADINLQDAIGRSALHFAVEYNNSKGLKLLLQQGANVDLKTKGGSKPLDYAERFQNTRLGEMIENHINKLREEVEKEKEIEVQKQIVEEKENKVSCLSFKHIFRRRSRKNSDVQKAV</sequence>
<dbReference type="Pfam" id="PF00023">
    <property type="entry name" value="Ank"/>
    <property type="match status" value="1"/>
</dbReference>
<dbReference type="SMART" id="SM00248">
    <property type="entry name" value="ANK"/>
    <property type="match status" value="7"/>
</dbReference>
<feature type="region of interest" description="Disordered" evidence="5">
    <location>
        <begin position="62"/>
        <end position="123"/>
    </location>
</feature>
<dbReference type="InterPro" id="IPR002110">
    <property type="entry name" value="Ankyrin_rpt"/>
</dbReference>
<dbReference type="PANTHER" id="PTHR24201:SF15">
    <property type="entry name" value="ANKYRIN REPEAT DOMAIN-CONTAINING PROTEIN 66"/>
    <property type="match status" value="1"/>
</dbReference>
<dbReference type="RefSeq" id="XP_066910597.1">
    <property type="nucleotide sequence ID" value="XM_067054496.1"/>
</dbReference>
<dbReference type="Gene3D" id="1.25.40.20">
    <property type="entry name" value="Ankyrin repeat-containing domain"/>
    <property type="match status" value="2"/>
</dbReference>
<dbReference type="InterPro" id="IPR036770">
    <property type="entry name" value="Ankyrin_rpt-contain_sf"/>
</dbReference>
<keyword evidence="7" id="KW-1185">Reference proteome</keyword>
<feature type="compositionally biased region" description="Basic and acidic residues" evidence="5">
    <location>
        <begin position="107"/>
        <end position="118"/>
    </location>
</feature>
<dbReference type="EnsemblMetazoa" id="CLYHEMT017920.1">
    <property type="protein sequence ID" value="CLYHEMP017920.1"/>
    <property type="gene ID" value="CLYHEMG017920"/>
</dbReference>
<dbReference type="Pfam" id="PF12796">
    <property type="entry name" value="Ank_2"/>
    <property type="match status" value="1"/>
</dbReference>
<feature type="repeat" description="ANK" evidence="3">
    <location>
        <begin position="355"/>
        <end position="387"/>
    </location>
</feature>
<keyword evidence="1" id="KW-0677">Repeat</keyword>
<evidence type="ECO:0000256" key="1">
    <source>
        <dbReference type="ARBA" id="ARBA00022737"/>
    </source>
</evidence>
<dbReference type="SUPFAM" id="SSF48403">
    <property type="entry name" value="Ankyrin repeat"/>
    <property type="match status" value="1"/>
</dbReference>
<evidence type="ECO:0000256" key="3">
    <source>
        <dbReference type="PROSITE-ProRule" id="PRU00023"/>
    </source>
</evidence>
<dbReference type="PROSITE" id="PS50297">
    <property type="entry name" value="ANK_REP_REGION"/>
    <property type="match status" value="4"/>
</dbReference>
<feature type="compositionally biased region" description="Acidic residues" evidence="5">
    <location>
        <begin position="67"/>
        <end position="83"/>
    </location>
</feature>
<evidence type="ECO:0000256" key="2">
    <source>
        <dbReference type="ARBA" id="ARBA00023043"/>
    </source>
</evidence>
<evidence type="ECO:0000256" key="5">
    <source>
        <dbReference type="SAM" id="MobiDB-lite"/>
    </source>
</evidence>
<dbReference type="OrthoDB" id="6380347at2759"/>
<proteinExistence type="predicted"/>
<evidence type="ECO:0000313" key="6">
    <source>
        <dbReference type="EnsemblMetazoa" id="CLYHEMP017920.1"/>
    </source>
</evidence>
<evidence type="ECO:0000313" key="7">
    <source>
        <dbReference type="Proteomes" id="UP000594262"/>
    </source>
</evidence>
<dbReference type="GeneID" id="136797913"/>
<feature type="repeat" description="ANK" evidence="3">
    <location>
        <begin position="521"/>
        <end position="553"/>
    </location>
</feature>
<keyword evidence="4" id="KW-0175">Coiled coil</keyword>
<feature type="repeat" description="ANK" evidence="3">
    <location>
        <begin position="488"/>
        <end position="520"/>
    </location>
</feature>
<organism evidence="6 7">
    <name type="scientific">Clytia hemisphaerica</name>
    <dbReference type="NCBI Taxonomy" id="252671"/>
    <lineage>
        <taxon>Eukaryota</taxon>
        <taxon>Metazoa</taxon>
        <taxon>Cnidaria</taxon>
        <taxon>Hydrozoa</taxon>
        <taxon>Hydroidolina</taxon>
        <taxon>Leptothecata</taxon>
        <taxon>Obeliida</taxon>
        <taxon>Clytiidae</taxon>
        <taxon>Clytia</taxon>
    </lineage>
</organism>
<evidence type="ECO:0000256" key="4">
    <source>
        <dbReference type="SAM" id="Coils"/>
    </source>
</evidence>
<dbReference type="InterPro" id="IPR050776">
    <property type="entry name" value="Ank_Repeat/CDKN_Inhibitor"/>
</dbReference>
<protein>
    <submittedName>
        <fullName evidence="6">Uncharacterized protein</fullName>
    </submittedName>
</protein>
<dbReference type="PROSITE" id="PS50088">
    <property type="entry name" value="ANK_REPEAT"/>
    <property type="match status" value="4"/>
</dbReference>
<feature type="repeat" description="ANK" evidence="3">
    <location>
        <begin position="422"/>
        <end position="454"/>
    </location>
</feature>
<dbReference type="PRINTS" id="PR01415">
    <property type="entry name" value="ANKYRIN"/>
</dbReference>
<accession>A0A7M6DNE6</accession>
<dbReference type="Proteomes" id="UP000594262">
    <property type="component" value="Unplaced"/>
</dbReference>
<name>A0A7M6DNE6_9CNID</name>
<reference evidence="6" key="1">
    <citation type="submission" date="2021-01" db="UniProtKB">
        <authorList>
            <consortium name="EnsemblMetazoa"/>
        </authorList>
    </citation>
    <scope>IDENTIFICATION</scope>
</reference>
<dbReference type="Pfam" id="PF13857">
    <property type="entry name" value="Ank_5"/>
    <property type="match status" value="1"/>
</dbReference>
<feature type="coiled-coil region" evidence="4">
    <location>
        <begin position="571"/>
        <end position="604"/>
    </location>
</feature>
<dbReference type="AlphaFoldDB" id="A0A7M6DNE6"/>
<keyword evidence="2 3" id="KW-0040">ANK repeat</keyword>
<dbReference type="PANTHER" id="PTHR24201">
    <property type="entry name" value="ANK_REP_REGION DOMAIN-CONTAINING PROTEIN"/>
    <property type="match status" value="1"/>
</dbReference>